<dbReference type="InterPro" id="IPR057258">
    <property type="entry name" value="Ribosomal_uS3"/>
</dbReference>
<dbReference type="EMBL" id="AP014626">
    <property type="protein sequence ID" value="BAS19179.1"/>
    <property type="molecule type" value="Genomic_DNA"/>
</dbReference>
<dbReference type="SUPFAM" id="SSF54821">
    <property type="entry name" value="Ribosomal protein S3 C-terminal domain"/>
    <property type="match status" value="1"/>
</dbReference>
<evidence type="ECO:0000256" key="1">
    <source>
        <dbReference type="ARBA" id="ARBA00010761"/>
    </source>
</evidence>
<dbReference type="PANTHER" id="PTHR11760:SF19">
    <property type="entry name" value="SMALL RIBOSOMAL SUBUNIT PROTEIN US3C"/>
    <property type="match status" value="1"/>
</dbReference>
<name>A0A0K2RWJ4_9STRA</name>
<comment type="similarity">
    <text evidence="1">Belongs to the universal ribosomal protein uS3 family.</text>
</comment>
<reference evidence="5" key="1">
    <citation type="journal article" date="2016" name="Curr. Genet.">
        <title>Sequencing and analysis of the complete organellar genomes of Parmales, a closely related group to Bacillariophyta (diatoms).</title>
        <authorList>
            <person name="Tajima N."/>
            <person name="Saitoh K."/>
            <person name="Sato S."/>
            <person name="Maruyama F."/>
            <person name="Ichinomiya M."/>
            <person name="Yoshikawa S."/>
            <person name="Kurokawa K."/>
            <person name="Ohta H."/>
            <person name="Tabata S."/>
            <person name="Kuwata A."/>
            <person name="Sato N."/>
        </authorList>
    </citation>
    <scope>NUCLEOTIDE SEQUENCE</scope>
</reference>
<keyword evidence="5" id="KW-0496">Mitochondrion</keyword>
<organism evidence="5">
    <name type="scientific">Triparma laevis</name>
    <dbReference type="NCBI Taxonomy" id="1534972"/>
    <lineage>
        <taxon>Eukaryota</taxon>
        <taxon>Sar</taxon>
        <taxon>Stramenopiles</taxon>
        <taxon>Ochrophyta</taxon>
        <taxon>Bolidophyceae</taxon>
        <taxon>Parmales</taxon>
        <taxon>Triparmaceae</taxon>
        <taxon>Triparma</taxon>
    </lineage>
</organism>
<evidence type="ECO:0000259" key="4">
    <source>
        <dbReference type="Pfam" id="PF00189"/>
    </source>
</evidence>
<dbReference type="InterPro" id="IPR009019">
    <property type="entry name" value="KH_sf_prok-type"/>
</dbReference>
<dbReference type="InterPro" id="IPR036419">
    <property type="entry name" value="Ribosomal_S3_C_sf"/>
</dbReference>
<keyword evidence="3" id="KW-0687">Ribonucleoprotein</keyword>
<sequence length="323" mass="37758">MGQKVNPRVFRTNTPNNFWKSNYFSKNREDFTYYLHKTIAIRKYLNTLFERSGLVLNKCLINYKQSVLNIYISFYVSHKISIKSTKMGTSVLKFRSFIRGRKRKSHNFSKSNTSSLQNETQNLPVLENLLINKLSEKKVHNFLISQQSFQYSSFKYHLLQSLLEYSGASKVKLHLENLQNTALKNLKTKTNYRKATQELRSYARQSFFKEAIEIFILISRGVGSARLLARFIAFQIQSTKRHNNFLTFLKRAIFVFTKLKASKFKGIKILISGRFNNAPRAKTRLLQFGRIPLQTMDAQIDYYKTDAFTPSGVFGIKVWICQK</sequence>
<dbReference type="GO" id="GO:0006412">
    <property type="term" value="P:translation"/>
    <property type="evidence" value="ECO:0007669"/>
    <property type="project" value="InterPro"/>
</dbReference>
<dbReference type="AlphaFoldDB" id="A0A0K2RWJ4"/>
<feature type="domain" description="Small ribosomal subunit protein uS3 C-terminal" evidence="4">
    <location>
        <begin position="252"/>
        <end position="320"/>
    </location>
</feature>
<keyword evidence="2 5" id="KW-0689">Ribosomal protein</keyword>
<gene>
    <name evidence="5" type="primary">rps3</name>
</gene>
<evidence type="ECO:0000313" key="5">
    <source>
        <dbReference type="EMBL" id="BAS19179.1"/>
    </source>
</evidence>
<dbReference type="Gene3D" id="3.30.1140.32">
    <property type="entry name" value="Ribosomal protein S3, C-terminal domain"/>
    <property type="match status" value="1"/>
</dbReference>
<dbReference type="RefSeq" id="YP_009163725.1">
    <property type="nucleotide sequence ID" value="NC_027747.1"/>
</dbReference>
<dbReference type="InterPro" id="IPR001351">
    <property type="entry name" value="Ribosomal_uS3_C"/>
</dbReference>
<dbReference type="GO" id="GO:0003723">
    <property type="term" value="F:RNA binding"/>
    <property type="evidence" value="ECO:0007669"/>
    <property type="project" value="InterPro"/>
</dbReference>
<dbReference type="Pfam" id="PF00189">
    <property type="entry name" value="Ribosomal_S3_C"/>
    <property type="match status" value="1"/>
</dbReference>
<protein>
    <submittedName>
        <fullName evidence="5">Ribosomal protein S3</fullName>
    </submittedName>
</protein>
<evidence type="ECO:0000256" key="2">
    <source>
        <dbReference type="ARBA" id="ARBA00022980"/>
    </source>
</evidence>
<proteinExistence type="inferred from homology"/>
<evidence type="ECO:0000256" key="3">
    <source>
        <dbReference type="ARBA" id="ARBA00023274"/>
    </source>
</evidence>
<dbReference type="PANTHER" id="PTHR11760">
    <property type="entry name" value="30S/40S RIBOSOMAL PROTEIN S3"/>
    <property type="match status" value="1"/>
</dbReference>
<dbReference type="SUPFAM" id="SSF54814">
    <property type="entry name" value="Prokaryotic type KH domain (KH-domain type II)"/>
    <property type="match status" value="1"/>
</dbReference>
<dbReference type="GO" id="GO:0022627">
    <property type="term" value="C:cytosolic small ribosomal subunit"/>
    <property type="evidence" value="ECO:0007669"/>
    <property type="project" value="TreeGrafter"/>
</dbReference>
<geneLocation type="mitochondrion" evidence="5"/>
<dbReference type="GeneID" id="25398378"/>
<accession>A0A0K2RWJ4</accession>
<dbReference type="GO" id="GO:0003735">
    <property type="term" value="F:structural constituent of ribosome"/>
    <property type="evidence" value="ECO:0007669"/>
    <property type="project" value="InterPro"/>
</dbReference>